<evidence type="ECO:0000313" key="1">
    <source>
        <dbReference type="EMBL" id="GBN44969.1"/>
    </source>
</evidence>
<dbReference type="Gene3D" id="3.30.420.10">
    <property type="entry name" value="Ribonuclease H-like superfamily/Ribonuclease H"/>
    <property type="match status" value="1"/>
</dbReference>
<evidence type="ECO:0000313" key="2">
    <source>
        <dbReference type="Proteomes" id="UP000499080"/>
    </source>
</evidence>
<keyword evidence="2" id="KW-1185">Reference proteome</keyword>
<protein>
    <submittedName>
        <fullName evidence="1">Uncharacterized protein</fullName>
    </submittedName>
</protein>
<comment type="caution">
    <text evidence="1">The sequence shown here is derived from an EMBL/GenBank/DDBJ whole genome shotgun (WGS) entry which is preliminary data.</text>
</comment>
<reference evidence="1 2" key="1">
    <citation type="journal article" date="2019" name="Sci. Rep.">
        <title>Orb-weaving spider Araneus ventricosus genome elucidates the spidroin gene catalogue.</title>
        <authorList>
            <person name="Kono N."/>
            <person name="Nakamura H."/>
            <person name="Ohtoshi R."/>
            <person name="Moran D.A.P."/>
            <person name="Shinohara A."/>
            <person name="Yoshida Y."/>
            <person name="Fujiwara M."/>
            <person name="Mori M."/>
            <person name="Tomita M."/>
            <person name="Arakawa K."/>
        </authorList>
    </citation>
    <scope>NUCLEOTIDE SEQUENCE [LARGE SCALE GENOMIC DNA]</scope>
</reference>
<dbReference type="Proteomes" id="UP000499080">
    <property type="component" value="Unassembled WGS sequence"/>
</dbReference>
<dbReference type="AlphaFoldDB" id="A0A4Y2P1S5"/>
<proteinExistence type="predicted"/>
<organism evidence="1 2">
    <name type="scientific">Araneus ventricosus</name>
    <name type="common">Orbweaver spider</name>
    <name type="synonym">Epeira ventricosa</name>
    <dbReference type="NCBI Taxonomy" id="182803"/>
    <lineage>
        <taxon>Eukaryota</taxon>
        <taxon>Metazoa</taxon>
        <taxon>Ecdysozoa</taxon>
        <taxon>Arthropoda</taxon>
        <taxon>Chelicerata</taxon>
        <taxon>Arachnida</taxon>
        <taxon>Araneae</taxon>
        <taxon>Araneomorphae</taxon>
        <taxon>Entelegynae</taxon>
        <taxon>Araneoidea</taxon>
        <taxon>Araneidae</taxon>
        <taxon>Araneus</taxon>
    </lineage>
</organism>
<dbReference type="InterPro" id="IPR036397">
    <property type="entry name" value="RNaseH_sf"/>
</dbReference>
<dbReference type="GO" id="GO:0003676">
    <property type="term" value="F:nucleic acid binding"/>
    <property type="evidence" value="ECO:0007669"/>
    <property type="project" value="InterPro"/>
</dbReference>
<name>A0A4Y2P1S5_ARAVE</name>
<accession>A0A4Y2P1S5</accession>
<gene>
    <name evidence="1" type="ORF">AVEN_193722_1</name>
</gene>
<dbReference type="EMBL" id="BGPR01010226">
    <property type="protein sequence ID" value="GBN44969.1"/>
    <property type="molecule type" value="Genomic_DNA"/>
</dbReference>
<sequence>MLKRIVSSKKVDERSGSDCRTQLTPAYSRFSKNRRNCTNKKVYGRVDIPKPLLTDAPITILEIRITGSDNEDTLANHLHPMVQRLFPFGNAVFQDYNCPIHTVRPLKERFKEHEEEYVTHIPWPYLYYVS</sequence>